<sequence>MNLWSSTGYMGTGHKALFVWLLLLLALVFLVVYLDGGLDGDPLIFFVILGFFDILFLSTALIRIMRHYQICGVGKRQYDMNAPYPMTSYVYPLTKRTSAVVFVLFQEIKSRQAEFMKAFNSGDAAGAAALYDPEGYFMPNGIDPVKGRAGIESYYKQDMSEGVKSCQIITEEVNGGDDWAFERGSYHLNGTRGPESGAYLQIWKKVNGKWLIHNDCFNVIKPAKK</sequence>
<gene>
    <name evidence="3" type="ORF">NAV_LOCUS211</name>
</gene>
<protein>
    <recommendedName>
        <fullName evidence="2">DUF4440 domain-containing protein</fullName>
    </recommendedName>
</protein>
<reference evidence="3 4" key="1">
    <citation type="submission" date="2018-08" db="EMBL/GenBank/DDBJ databases">
        <authorList>
            <person name="Laetsch R D."/>
            <person name="Stevens L."/>
            <person name="Kumar S."/>
            <person name="Blaxter L. M."/>
        </authorList>
    </citation>
    <scope>NUCLEOTIDE SEQUENCE [LARGE SCALE GENOMIC DNA]</scope>
</reference>
<accession>A0A498S3Z5</accession>
<evidence type="ECO:0000313" key="3">
    <source>
        <dbReference type="EMBL" id="VBB25381.1"/>
    </source>
</evidence>
<feature type="domain" description="DUF4440" evidence="2">
    <location>
        <begin position="108"/>
        <end position="212"/>
    </location>
</feature>
<proteinExistence type="predicted"/>
<feature type="transmembrane region" description="Helical" evidence="1">
    <location>
        <begin position="16"/>
        <end position="36"/>
    </location>
</feature>
<dbReference type="EMBL" id="UPTC01000012">
    <property type="protein sequence ID" value="VBB25381.1"/>
    <property type="molecule type" value="Genomic_DNA"/>
</dbReference>
<dbReference type="OrthoDB" id="5970825at2759"/>
<feature type="transmembrane region" description="Helical" evidence="1">
    <location>
        <begin position="42"/>
        <end position="62"/>
    </location>
</feature>
<dbReference type="SUPFAM" id="SSF54427">
    <property type="entry name" value="NTF2-like"/>
    <property type="match status" value="1"/>
</dbReference>
<dbReference type="AlphaFoldDB" id="A0A498S3Z5"/>
<dbReference type="PANTHER" id="PTHR31664">
    <property type="entry name" value="PROTEIN CBG16427"/>
    <property type="match status" value="1"/>
</dbReference>
<dbReference type="Gene3D" id="3.10.450.50">
    <property type="match status" value="1"/>
</dbReference>
<dbReference type="InterPro" id="IPR027843">
    <property type="entry name" value="DUF4440"/>
</dbReference>
<organism evidence="3 4">
    <name type="scientific">Acanthocheilonema viteae</name>
    <name type="common">Filarial nematode worm</name>
    <name type="synonym">Dipetalonema viteae</name>
    <dbReference type="NCBI Taxonomy" id="6277"/>
    <lineage>
        <taxon>Eukaryota</taxon>
        <taxon>Metazoa</taxon>
        <taxon>Ecdysozoa</taxon>
        <taxon>Nematoda</taxon>
        <taxon>Chromadorea</taxon>
        <taxon>Rhabditida</taxon>
        <taxon>Spirurina</taxon>
        <taxon>Spiruromorpha</taxon>
        <taxon>Filarioidea</taxon>
        <taxon>Onchocercidae</taxon>
        <taxon>Acanthocheilonema</taxon>
    </lineage>
</organism>
<keyword evidence="1" id="KW-0812">Transmembrane</keyword>
<dbReference type="InterPro" id="IPR032710">
    <property type="entry name" value="NTF2-like_dom_sf"/>
</dbReference>
<keyword evidence="1" id="KW-1133">Transmembrane helix</keyword>
<keyword evidence="1" id="KW-0472">Membrane</keyword>
<dbReference type="PANTHER" id="PTHR31664:SF8">
    <property type="entry name" value="DUF4440 DOMAIN-CONTAINING PROTEIN"/>
    <property type="match status" value="1"/>
</dbReference>
<name>A0A498S3Z5_ACAVI</name>
<dbReference type="Proteomes" id="UP000276991">
    <property type="component" value="Unassembled WGS sequence"/>
</dbReference>
<evidence type="ECO:0000259" key="2">
    <source>
        <dbReference type="Pfam" id="PF14534"/>
    </source>
</evidence>
<dbReference type="Pfam" id="PF14534">
    <property type="entry name" value="DUF4440"/>
    <property type="match status" value="1"/>
</dbReference>
<keyword evidence="4" id="KW-1185">Reference proteome</keyword>
<dbReference type="STRING" id="6277.A0A498S3Z5"/>
<evidence type="ECO:0000313" key="4">
    <source>
        <dbReference type="Proteomes" id="UP000276991"/>
    </source>
</evidence>
<evidence type="ECO:0000256" key="1">
    <source>
        <dbReference type="SAM" id="Phobius"/>
    </source>
</evidence>